<gene>
    <name evidence="4" type="ORF">SAMN05444267_1002172</name>
</gene>
<feature type="domain" description="DUF6443" evidence="3">
    <location>
        <begin position="32"/>
        <end position="154"/>
    </location>
</feature>
<sequence length="1158" mass="130267">MKKILILIWGLLLGSTLHAQNLPTTENYIETRTYLDSVTISSSTAKQIHTVQYFDGLGRPKQVVNVKASPLGRDVVSHIEYDGFGRQTKDFLPIPQSQTLNGAIAPTPLANATSVYGLEKIYAEKILENSPLDRIQQQIQVGTDWASKPVKFEYDTNNNGDYVRKYETTTTWDPVGKMMLTSVQLLQYFPIAQLYKNTIIDEDGNRTIEFKNGKGQTLLVRKVINPTENADTYYVYNEYDVLAYVIPPLASAPTVEPATVENLYYQYRYDGRKRLVEKKVPGKGWEYMLYDKQDRLVATQDTALKQKGQWIYTKYDQFGRVAITGIGTGSERITEQNMVDGLGSNNVNRLSTPLFERQGMDVYYGNQDSTYPNSTKWITLLSLNYYDTYPNYSFNPSFPTSIFGPTLTDNPTATGKSTKGLSVMSLVKNIEDDNWTKNYSYYDTRGRVVGTYSINHLGGFTETKSELDFAGAPKQNITRHKRVNTDTEKVIIETFEYDHQNRLLVHKHKIDNNTEEILAQNKYNELSQLESKKVGGINISTPLQTIDYKYNIHGWMTKINDPVNLNGKLFGYELKYHNPVNTTFAMAKYNGNIAEVDWKTSNDDVLKRYSYNYDKLNRLNFGHYSEPNSTVPLEDHFGESIEYDLNGNITRLYRNAKNITNGMAMQIDNLTYSYAGNRLLNVTDASQNYLGYVGGGNTIGYDLNGNMTSHVDKGITSIQYNFLNLPSTLIKNNNKSPFGGAISHLYGADGRKLKKAYSYYKRDWQGNTNLALTTTEYLDSFQYVLESNGFGCIDCPPPSPNLQFVPTSEGYFDFVKNKYIYNYTDHLGNIRLSYFNNGNSIEVLEENNYYPFGLKHEGVNVLTGNTAYQYKYNGKEYQQEIGMTDFGARMYMNDLGRWGVIDPLSELQFAYSPYSYVYGNPIRFNDPTGMIGEDPDPKKIYGPKGGHPIEEVVITGVSKAKQMDRSLSFMGIQSLNSFHASEDRFAAGIRGSKAALATEKFEKNFAFAIGTFGMGGTNLFASAAWATFDTYMSYQDEETQDAVGTIQLMAIIAQVSHGNASGVNKLINIGKQGKHIIGHNNYIIGKSILKEDAQLLLDAFHSGNIKSSRVINEAKVSVDFGKVIGDFVQDGVPTPTSVGTVINSKTGVHIVPANPIQY</sequence>
<accession>A0A1M6R404</accession>
<reference evidence="5" key="1">
    <citation type="submission" date="2016-11" db="EMBL/GenBank/DDBJ databases">
        <authorList>
            <person name="Varghese N."/>
            <person name="Submissions S."/>
        </authorList>
    </citation>
    <scope>NUCLEOTIDE SEQUENCE [LARGE SCALE GENOMIC DNA]</scope>
    <source>
        <strain evidence="5">DSM 26899</strain>
    </source>
</reference>
<evidence type="ECO:0000259" key="3">
    <source>
        <dbReference type="Pfam" id="PF20041"/>
    </source>
</evidence>
<dbReference type="STRING" id="1302687.SAMN05444267_1002172"/>
<dbReference type="NCBIfam" id="TIGR03696">
    <property type="entry name" value="Rhs_assc_core"/>
    <property type="match status" value="1"/>
</dbReference>
<dbReference type="PANTHER" id="PTHR32305:SF15">
    <property type="entry name" value="PROTEIN RHSA-RELATED"/>
    <property type="match status" value="1"/>
</dbReference>
<dbReference type="RefSeq" id="WP_073290457.1">
    <property type="nucleotide sequence ID" value="NZ_FRAV01000002.1"/>
</dbReference>
<protein>
    <submittedName>
        <fullName evidence="4">RHS repeat-associated core domain-containing protein</fullName>
    </submittedName>
</protein>
<dbReference type="InterPro" id="IPR045619">
    <property type="entry name" value="DUF6443"/>
</dbReference>
<dbReference type="OrthoDB" id="2972467at2"/>
<keyword evidence="5" id="KW-1185">Reference proteome</keyword>
<dbReference type="Pfam" id="PF20041">
    <property type="entry name" value="DUF6443"/>
    <property type="match status" value="1"/>
</dbReference>
<proteinExistence type="predicted"/>
<dbReference type="EMBL" id="FRAV01000002">
    <property type="protein sequence ID" value="SHK27058.1"/>
    <property type="molecule type" value="Genomic_DNA"/>
</dbReference>
<evidence type="ECO:0000313" key="5">
    <source>
        <dbReference type="Proteomes" id="UP000184364"/>
    </source>
</evidence>
<dbReference type="PANTHER" id="PTHR32305">
    <property type="match status" value="1"/>
</dbReference>
<feature type="chain" id="PRO_5012839039" evidence="1">
    <location>
        <begin position="20"/>
        <end position="1158"/>
    </location>
</feature>
<dbReference type="InterPro" id="IPR029100">
    <property type="entry name" value="Ntox50"/>
</dbReference>
<dbReference type="Pfam" id="PF15542">
    <property type="entry name" value="Ntox50"/>
    <property type="match status" value="1"/>
</dbReference>
<evidence type="ECO:0000259" key="2">
    <source>
        <dbReference type="Pfam" id="PF15542"/>
    </source>
</evidence>
<feature type="domain" description="Bacterial toxin 50" evidence="2">
    <location>
        <begin position="1067"/>
        <end position="1152"/>
    </location>
</feature>
<dbReference type="InterPro" id="IPR050708">
    <property type="entry name" value="T6SS_VgrG/RHS"/>
</dbReference>
<keyword evidence="1" id="KW-0732">Signal</keyword>
<name>A0A1M6R404_9FLAO</name>
<dbReference type="Proteomes" id="UP000184364">
    <property type="component" value="Unassembled WGS sequence"/>
</dbReference>
<dbReference type="InterPro" id="IPR022385">
    <property type="entry name" value="Rhs_assc_core"/>
</dbReference>
<evidence type="ECO:0000256" key="1">
    <source>
        <dbReference type="SAM" id="SignalP"/>
    </source>
</evidence>
<dbReference type="Gene3D" id="2.180.10.10">
    <property type="entry name" value="RHS repeat-associated core"/>
    <property type="match status" value="1"/>
</dbReference>
<organism evidence="4 5">
    <name type="scientific">Chryseobacterium polytrichastri</name>
    <dbReference type="NCBI Taxonomy" id="1302687"/>
    <lineage>
        <taxon>Bacteria</taxon>
        <taxon>Pseudomonadati</taxon>
        <taxon>Bacteroidota</taxon>
        <taxon>Flavobacteriia</taxon>
        <taxon>Flavobacteriales</taxon>
        <taxon>Weeksellaceae</taxon>
        <taxon>Chryseobacterium group</taxon>
        <taxon>Chryseobacterium</taxon>
    </lineage>
</organism>
<feature type="signal peptide" evidence="1">
    <location>
        <begin position="1"/>
        <end position="19"/>
    </location>
</feature>
<dbReference type="AlphaFoldDB" id="A0A1M6R404"/>
<evidence type="ECO:0000313" key="4">
    <source>
        <dbReference type="EMBL" id="SHK27058.1"/>
    </source>
</evidence>